<dbReference type="GeneID" id="98061722"/>
<reference evidence="2 3" key="1">
    <citation type="submission" date="2017-04" db="EMBL/GenBank/DDBJ databases">
        <title>Monoglobus pectinilyticus 14 draft genome.</title>
        <authorList>
            <person name="Kim C."/>
            <person name="Rosendale D.I."/>
            <person name="Kelly W.J."/>
            <person name="Tannock G.W."/>
            <person name="Patchett M.L."/>
            <person name="Jordens J.Z."/>
        </authorList>
    </citation>
    <scope>NUCLEOTIDE SEQUENCE [LARGE SCALE GENOMIC DNA]</scope>
    <source>
        <strain evidence="2 3">14</strain>
    </source>
</reference>
<evidence type="ECO:0000313" key="3">
    <source>
        <dbReference type="Proteomes" id="UP000235589"/>
    </source>
</evidence>
<dbReference type="KEGG" id="mpec:B9O19_00293"/>
<gene>
    <name evidence="2" type="ORF">B9O19_00293</name>
</gene>
<dbReference type="Gene3D" id="3.30.457.10">
    <property type="entry name" value="Copper amine oxidase-like, N-terminal domain"/>
    <property type="match status" value="1"/>
</dbReference>
<name>A0A2K9NZM3_9FIRM</name>
<dbReference type="Pfam" id="PF14286">
    <property type="entry name" value="DHHW"/>
    <property type="match status" value="1"/>
</dbReference>
<dbReference type="InterPro" id="IPR012854">
    <property type="entry name" value="Cu_amine_oxidase-like_N"/>
</dbReference>
<dbReference type="OrthoDB" id="175771at2"/>
<keyword evidence="3" id="KW-1185">Reference proteome</keyword>
<dbReference type="Proteomes" id="UP000235589">
    <property type="component" value="Chromosome"/>
</dbReference>
<dbReference type="InterPro" id="IPR025945">
    <property type="entry name" value="DHHW"/>
</dbReference>
<accession>A0A2K9NZM3</accession>
<organism evidence="2 3">
    <name type="scientific">Monoglobus pectinilyticus</name>
    <dbReference type="NCBI Taxonomy" id="1981510"/>
    <lineage>
        <taxon>Bacteria</taxon>
        <taxon>Bacillati</taxon>
        <taxon>Bacillota</taxon>
        <taxon>Clostridia</taxon>
        <taxon>Monoglobales</taxon>
        <taxon>Monoglobaceae</taxon>
        <taxon>Monoglobus</taxon>
    </lineage>
</organism>
<protein>
    <submittedName>
        <fullName evidence="2">Copper amine oxidase-like domain-containing protein</fullName>
    </submittedName>
</protein>
<dbReference type="RefSeq" id="WP_102364774.1">
    <property type="nucleotide sequence ID" value="NZ_CP020991.1"/>
</dbReference>
<evidence type="ECO:0000313" key="2">
    <source>
        <dbReference type="EMBL" id="AUO18477.1"/>
    </source>
</evidence>
<proteinExistence type="predicted"/>
<dbReference type="Pfam" id="PF07833">
    <property type="entry name" value="Cu_amine_oxidN1"/>
    <property type="match status" value="1"/>
</dbReference>
<dbReference type="SUPFAM" id="SSF55383">
    <property type="entry name" value="Copper amine oxidase, domain N"/>
    <property type="match status" value="1"/>
</dbReference>
<dbReference type="InterPro" id="IPR036582">
    <property type="entry name" value="Mao_N_sf"/>
</dbReference>
<evidence type="ECO:0000259" key="1">
    <source>
        <dbReference type="Pfam" id="PF07833"/>
    </source>
</evidence>
<feature type="domain" description="Copper amine oxidase-like N-terminal" evidence="1">
    <location>
        <begin position="39"/>
        <end position="146"/>
    </location>
</feature>
<sequence length="475" mass="54326">MKYSVKIRLYSALILLLSMMSVLFAGDVLAIKQEVFVYVYGNRVEFSNCEPIIKSGRVFLPASEIFDILGLDIYYSEDNNKLTVKNNGNTYVLSVYSSDITVNSREVNIGSEPILENSEMFIPIRAVGSTMGYHVSWDSQNMTVHIDKGRKQNPMDGTVISDEYRYQNYNGSYNGFDVFSNGENHFCMEILDISDENCNRYSNIVNNFADAVPEANTYSIVIPTASEFYASDAKKSSYLNEIASIYDGLHDDVTPINVEDVLMKHANENIFFKTDHHWTQLGAYYAYKEFLSYSGGYIDEPEMFANQTIDNYQGSFLGYLSGTDGYDLMKDTYDKLTLYYPVGNYTGASYYDVNLTQYIEEMKGINPGFENYDCLLEGDYPIEVFKTSINNGKKICIVKESFGNAFAVWALNNYQEVYVVDYRKFNRYGGNIENSREFFISDFYDNVKFDDLVIINYPVSVENEPELNALENMAR</sequence>
<dbReference type="EMBL" id="CP020991">
    <property type="protein sequence ID" value="AUO18477.1"/>
    <property type="molecule type" value="Genomic_DNA"/>
</dbReference>
<dbReference type="AlphaFoldDB" id="A0A2K9NZM3"/>